<dbReference type="Proteomes" id="UP000029736">
    <property type="component" value="Unassembled WGS sequence"/>
</dbReference>
<comment type="caution">
    <text evidence="9">The sequence shown here is derived from an EMBL/GenBank/DDBJ whole genome shotgun (WGS) entry which is preliminary data.</text>
</comment>
<dbReference type="GO" id="GO:0016757">
    <property type="term" value="F:glycosyltransferase activity"/>
    <property type="evidence" value="ECO:0007669"/>
    <property type="project" value="UniProtKB-KW"/>
</dbReference>
<protein>
    <recommendedName>
        <fullName evidence="8">Glycosyltransferase 2-like domain-containing protein</fullName>
    </recommendedName>
</protein>
<evidence type="ECO:0000256" key="4">
    <source>
        <dbReference type="ARBA" id="ARBA00022692"/>
    </source>
</evidence>
<feature type="transmembrane region" description="Helical" evidence="7">
    <location>
        <begin position="368"/>
        <end position="387"/>
    </location>
</feature>
<gene>
    <name evidence="9" type="ORF">IX84_19575</name>
</gene>
<evidence type="ECO:0000256" key="2">
    <source>
        <dbReference type="ARBA" id="ARBA00022676"/>
    </source>
</evidence>
<keyword evidence="4 7" id="KW-0812">Transmembrane</keyword>
<dbReference type="PANTHER" id="PTHR43867">
    <property type="entry name" value="CELLULOSE SYNTHASE CATALYTIC SUBUNIT A [UDP-FORMING]"/>
    <property type="match status" value="1"/>
</dbReference>
<evidence type="ECO:0000256" key="5">
    <source>
        <dbReference type="ARBA" id="ARBA00022989"/>
    </source>
</evidence>
<evidence type="ECO:0000313" key="10">
    <source>
        <dbReference type="Proteomes" id="UP000029736"/>
    </source>
</evidence>
<keyword evidence="2" id="KW-0328">Glycosyltransferase</keyword>
<dbReference type="Pfam" id="PF00535">
    <property type="entry name" value="Glycos_transf_2"/>
    <property type="match status" value="1"/>
</dbReference>
<evidence type="ECO:0000259" key="8">
    <source>
        <dbReference type="Pfam" id="PF00535"/>
    </source>
</evidence>
<keyword evidence="5 7" id="KW-1133">Transmembrane helix</keyword>
<dbReference type="SUPFAM" id="SSF53448">
    <property type="entry name" value="Nucleotide-diphospho-sugar transferases"/>
    <property type="match status" value="1"/>
</dbReference>
<name>A0A098S3G2_9BACT</name>
<evidence type="ECO:0000256" key="1">
    <source>
        <dbReference type="ARBA" id="ARBA00004141"/>
    </source>
</evidence>
<dbReference type="EMBL" id="JPOS01000075">
    <property type="protein sequence ID" value="KGE86685.1"/>
    <property type="molecule type" value="Genomic_DNA"/>
</dbReference>
<feature type="transmembrane region" description="Helical" evidence="7">
    <location>
        <begin position="6"/>
        <end position="24"/>
    </location>
</feature>
<organism evidence="9 10">
    <name type="scientific">Phaeodactylibacter xiamenensis</name>
    <dbReference type="NCBI Taxonomy" id="1524460"/>
    <lineage>
        <taxon>Bacteria</taxon>
        <taxon>Pseudomonadati</taxon>
        <taxon>Bacteroidota</taxon>
        <taxon>Saprospiria</taxon>
        <taxon>Saprospirales</taxon>
        <taxon>Haliscomenobacteraceae</taxon>
        <taxon>Phaeodactylibacter</taxon>
    </lineage>
</organism>
<keyword evidence="10" id="KW-1185">Reference proteome</keyword>
<dbReference type="GO" id="GO:0016020">
    <property type="term" value="C:membrane"/>
    <property type="evidence" value="ECO:0007669"/>
    <property type="project" value="UniProtKB-SubCell"/>
</dbReference>
<reference evidence="9 10" key="1">
    <citation type="journal article" date="2014" name="Int. J. Syst. Evol. Microbiol.">
        <title>Phaeodactylibacter xiamenensis gen. nov., sp. nov., a member of the family Saprospiraceae isolated from the marine alga Phaeodactylum tricornutum.</title>
        <authorList>
            <person name="Chen Z.Jr."/>
            <person name="Lei X."/>
            <person name="Lai Q."/>
            <person name="Li Y."/>
            <person name="Zhang B."/>
            <person name="Zhang J."/>
            <person name="Zhang H."/>
            <person name="Yang L."/>
            <person name="Zheng W."/>
            <person name="Tian Y."/>
            <person name="Yu Z."/>
            <person name="Xu H.Jr."/>
            <person name="Zheng T."/>
        </authorList>
    </citation>
    <scope>NUCLEOTIDE SEQUENCE [LARGE SCALE GENOMIC DNA]</scope>
    <source>
        <strain evidence="9 10">KD52</strain>
    </source>
</reference>
<evidence type="ECO:0000256" key="3">
    <source>
        <dbReference type="ARBA" id="ARBA00022679"/>
    </source>
</evidence>
<comment type="subcellular location">
    <subcellularLocation>
        <location evidence="1">Membrane</location>
        <topology evidence="1">Multi-pass membrane protein</topology>
    </subcellularLocation>
</comment>
<evidence type="ECO:0000256" key="6">
    <source>
        <dbReference type="ARBA" id="ARBA00023136"/>
    </source>
</evidence>
<feature type="transmembrane region" description="Helical" evidence="7">
    <location>
        <begin position="311"/>
        <end position="331"/>
    </location>
</feature>
<dbReference type="AlphaFoldDB" id="A0A098S3G2"/>
<dbReference type="PANTHER" id="PTHR43867:SF2">
    <property type="entry name" value="CELLULOSE SYNTHASE CATALYTIC SUBUNIT A [UDP-FORMING]"/>
    <property type="match status" value="1"/>
</dbReference>
<proteinExistence type="predicted"/>
<accession>A0A098S3G2</accession>
<evidence type="ECO:0000313" key="9">
    <source>
        <dbReference type="EMBL" id="KGE86685.1"/>
    </source>
</evidence>
<sequence>MGQWALHIMVGLSALALLHTYLIYPSLMRWLARGKSPNQDVYHPESNWPQVAVIMSAYNEEAVIEEKMAHLLDLRYPEGRLSIFIGSDCSDDRTNDIIAPIAAEKKHIHFFPFQQRRGKPEVINELAGYARQQFVSDGIDPIFVVTDASVMPAPEVLFKLVQHFQNPEIGLVDAHILHTGMQQQGISEAENTYISGEVRLKHYEGLVWGRMMGPFGGFYAIRARYFSRVPPTYLVDDFYITMRMFEQGGLAINELDAICYEAVSHEIQEEYRRKARISAGNFQNLTTFPHLWWPPVNPLQFAFFSHKALRWLGPFFLLLILAGSAVLAALGNLFWQWLFAVLTGGIILVPVLDQLLRKAGLHWLPLRGAHYFLAMNLALLTGFFKFIKGVRSNVWQPTKRN</sequence>
<dbReference type="InterPro" id="IPR050321">
    <property type="entry name" value="Glycosyltr_2/OpgH_subfam"/>
</dbReference>
<dbReference type="Gene3D" id="3.90.550.10">
    <property type="entry name" value="Spore Coat Polysaccharide Biosynthesis Protein SpsA, Chain A"/>
    <property type="match status" value="1"/>
</dbReference>
<dbReference type="OrthoDB" id="9766299at2"/>
<feature type="domain" description="Glycosyltransferase 2-like" evidence="8">
    <location>
        <begin position="53"/>
        <end position="192"/>
    </location>
</feature>
<dbReference type="InterPro" id="IPR029044">
    <property type="entry name" value="Nucleotide-diphossugar_trans"/>
</dbReference>
<evidence type="ECO:0000256" key="7">
    <source>
        <dbReference type="SAM" id="Phobius"/>
    </source>
</evidence>
<dbReference type="STRING" id="1524460.IX84_19575"/>
<feature type="transmembrane region" description="Helical" evidence="7">
    <location>
        <begin position="337"/>
        <end position="356"/>
    </location>
</feature>
<dbReference type="InterPro" id="IPR001173">
    <property type="entry name" value="Glyco_trans_2-like"/>
</dbReference>
<keyword evidence="3" id="KW-0808">Transferase</keyword>
<keyword evidence="6 7" id="KW-0472">Membrane</keyword>
<dbReference type="RefSeq" id="WP_044224183.1">
    <property type="nucleotide sequence ID" value="NZ_JBKAGJ010000016.1"/>
</dbReference>